<dbReference type="InterPro" id="IPR016947">
    <property type="entry name" value="UCP030140"/>
</dbReference>
<protein>
    <submittedName>
        <fullName evidence="1">dUTP diphosphatase</fullName>
        <ecNumber evidence="1">3.6.1.23</ecNumber>
    </submittedName>
</protein>
<gene>
    <name evidence="1" type="ORF">AB3N04_15530</name>
</gene>
<keyword evidence="1" id="KW-0378">Hydrolase</keyword>
<dbReference type="Gene3D" id="1.10.4010.10">
    <property type="entry name" value="Type II deoxyuridine triphosphatase"/>
    <property type="match status" value="1"/>
</dbReference>
<dbReference type="InterPro" id="IPR014871">
    <property type="entry name" value="dUTPase/dCTP_pyrophosphatase"/>
</dbReference>
<proteinExistence type="predicted"/>
<dbReference type="RefSeq" id="WP_368503593.1">
    <property type="nucleotide sequence ID" value="NZ_CP162551.1"/>
</dbReference>
<sequence>MNLQKLFETQEKLNERILSEHKLENHDLFAEKQLAFLVELSELANETRCFKYWSKKGPSSKSTILEEYVDGLHFVLTLGLSLGYTTFGQSKNSTKERTLTEQFLYVMECNHRLNEKQTEVSFHELAQSFLTLGSLLGFGEDEIEQAYFKKNEVNHQRQDQGY</sequence>
<dbReference type="EC" id="3.6.1.23" evidence="1"/>
<dbReference type="AlphaFoldDB" id="A0AB39BQZ0"/>
<dbReference type="GO" id="GO:0004170">
    <property type="term" value="F:dUTP diphosphatase activity"/>
    <property type="evidence" value="ECO:0007669"/>
    <property type="project" value="UniProtKB-EC"/>
</dbReference>
<dbReference type="EMBL" id="CP162551">
    <property type="protein sequence ID" value="XDI36104.1"/>
    <property type="molecule type" value="Genomic_DNA"/>
</dbReference>
<accession>A0AB39BQZ0</accession>
<dbReference type="Pfam" id="PF08761">
    <property type="entry name" value="dUTPase_2"/>
    <property type="match status" value="1"/>
</dbReference>
<evidence type="ECO:0000313" key="1">
    <source>
        <dbReference type="EMBL" id="XDI36104.1"/>
    </source>
</evidence>
<dbReference type="PIRSF" id="PIRSF030140">
    <property type="entry name" value="UCP030140"/>
    <property type="match status" value="1"/>
</dbReference>
<name>A0AB39BQZ0_9BACI</name>
<reference evidence="1" key="1">
    <citation type="submission" date="2024-07" db="EMBL/GenBank/DDBJ databases">
        <title>Identification and characteristics of an arsenic-resistant bacterial isolate, which belongs to a novel species.</title>
        <authorList>
            <person name="Juszczyk A."/>
            <person name="Kowalczyk A."/>
            <person name="Was K."/>
            <person name="Kosowicz W."/>
            <person name="Budzyn A."/>
            <person name="Latowski D."/>
        </authorList>
    </citation>
    <scope>NUCLEOTIDE SEQUENCE</scope>
    <source>
        <strain evidence="1">As8PL</strain>
    </source>
</reference>
<dbReference type="SUPFAM" id="SSF101386">
    <property type="entry name" value="all-alpha NTP pyrophosphatases"/>
    <property type="match status" value="1"/>
</dbReference>
<organism evidence="1">
    <name type="scientific">Alkalihalophilus sp. As8PL</name>
    <dbReference type="NCBI Taxonomy" id="3237103"/>
    <lineage>
        <taxon>Bacteria</taxon>
        <taxon>Bacillati</taxon>
        <taxon>Bacillota</taxon>
        <taxon>Bacilli</taxon>
        <taxon>Bacillales</taxon>
        <taxon>Bacillaceae</taxon>
        <taxon>Alkalihalophilus</taxon>
    </lineage>
</organism>
<dbReference type="CDD" id="cd11527">
    <property type="entry name" value="NTP-PPase_dUTPase"/>
    <property type="match status" value="1"/>
</dbReference>